<comment type="caution">
    <text evidence="3">The sequence shown here is derived from an EMBL/GenBank/DDBJ whole genome shotgun (WGS) entry which is preliminary data.</text>
</comment>
<protein>
    <recommendedName>
        <fullName evidence="2">DUF317 domain-containing protein</fullName>
    </recommendedName>
</protein>
<feature type="domain" description="DUF317" evidence="2">
    <location>
        <begin position="56"/>
        <end position="113"/>
    </location>
</feature>
<feature type="compositionally biased region" description="Pro residues" evidence="1">
    <location>
        <begin position="246"/>
        <end position="258"/>
    </location>
</feature>
<accession>A0A401VXP3</accession>
<evidence type="ECO:0000256" key="1">
    <source>
        <dbReference type="SAM" id="MobiDB-lite"/>
    </source>
</evidence>
<gene>
    <name evidence="3" type="ORF">GKJPGBOP_01486</name>
</gene>
<sequence length="258" mass="28771">MLPDPFDNLDPVQSVKVLPRHLAGPGPVDLRTAWPFPSDQGWRQHQAEEGTAYAVSPCLRLWTRFVSEPELRGQGTWTIGGNRAPFEPTTWQVTFDATTPVELLHAVHAELFDLFMEDLRSDQDRLFGDATAPQEGYAPLLARGWSHDVRTDGTQTFLAPERLGGVRHRYDTGGFDGPIWRAWGGYPSEPHWRARFSPGTPTTLVAAFTASLISTEPVHRTVKDIPFHTRDHLHVVTAAAPQRPVAQPPPSPRPGRTR</sequence>
<dbReference type="InterPro" id="IPR005523">
    <property type="entry name" value="DUF317_SPDY"/>
</dbReference>
<reference evidence="3 4" key="1">
    <citation type="submission" date="2018-11" db="EMBL/GenBank/DDBJ databases">
        <title>Whole genome sequence of Streptomyces paromomycinus NBRC 15454(T).</title>
        <authorList>
            <person name="Komaki H."/>
            <person name="Tamura T."/>
        </authorList>
    </citation>
    <scope>NUCLEOTIDE SEQUENCE [LARGE SCALE GENOMIC DNA]</scope>
    <source>
        <strain evidence="3 4">NBRC 15454</strain>
    </source>
</reference>
<proteinExistence type="predicted"/>
<feature type="domain" description="DUF317" evidence="2">
    <location>
        <begin position="165"/>
        <end position="218"/>
    </location>
</feature>
<feature type="region of interest" description="Disordered" evidence="1">
    <location>
        <begin position="237"/>
        <end position="258"/>
    </location>
</feature>
<dbReference type="EMBL" id="BHZD01000001">
    <property type="protein sequence ID" value="GCD41829.1"/>
    <property type="molecule type" value="Genomic_DNA"/>
</dbReference>
<dbReference type="AlphaFoldDB" id="A0A401VXP3"/>
<evidence type="ECO:0000313" key="4">
    <source>
        <dbReference type="Proteomes" id="UP000286746"/>
    </source>
</evidence>
<dbReference type="Proteomes" id="UP000286746">
    <property type="component" value="Unassembled WGS sequence"/>
</dbReference>
<dbReference type="Pfam" id="PF03771">
    <property type="entry name" value="SPDY"/>
    <property type="match status" value="2"/>
</dbReference>
<organism evidence="3 4">
    <name type="scientific">Streptomyces paromomycinus</name>
    <name type="common">Streptomyces rimosus subsp. paromomycinus</name>
    <dbReference type="NCBI Taxonomy" id="92743"/>
    <lineage>
        <taxon>Bacteria</taxon>
        <taxon>Bacillati</taxon>
        <taxon>Actinomycetota</taxon>
        <taxon>Actinomycetes</taxon>
        <taxon>Kitasatosporales</taxon>
        <taxon>Streptomycetaceae</taxon>
        <taxon>Streptomyces</taxon>
    </lineage>
</organism>
<evidence type="ECO:0000313" key="3">
    <source>
        <dbReference type="EMBL" id="GCD41829.1"/>
    </source>
</evidence>
<keyword evidence="4" id="KW-1185">Reference proteome</keyword>
<name>A0A401VXP3_STREY</name>
<evidence type="ECO:0000259" key="2">
    <source>
        <dbReference type="Pfam" id="PF03771"/>
    </source>
</evidence>